<dbReference type="HOGENOM" id="CLU_1610720_0_0_1"/>
<keyword evidence="2" id="KW-1185">Reference proteome</keyword>
<dbReference type="SUPFAM" id="SSF55961">
    <property type="entry name" value="Bet v1-like"/>
    <property type="match status" value="1"/>
</dbReference>
<dbReference type="GeneID" id="19114877"/>
<dbReference type="RefSeq" id="XP_007677030.1">
    <property type="nucleotide sequence ID" value="XM_007678840.1"/>
</dbReference>
<dbReference type="Proteomes" id="UP000011761">
    <property type="component" value="Unassembled WGS sequence"/>
</dbReference>
<evidence type="ECO:0000313" key="1">
    <source>
        <dbReference type="EMBL" id="EMC95534.1"/>
    </source>
</evidence>
<name>M2N8Y3_BAUPA</name>
<gene>
    <name evidence="1" type="ORF">BAUCODRAFT_493068</name>
</gene>
<sequence>MGRFSIISETAFSQPRDVVFDYACDPNNSGSYIQRIWRHEPPGEGTNRTWTDVDGSMALKCVPTVRSALTDTFQRVELPDNTYLSTWMAITVERPWRFAIQQQNNIAMKEDGTGGLPGITHITYTFEDVGEGVTLFTRNLTCELPRGVSLPDDLLTVCCRPQGIEKYHDAIKAQLTENNQA</sequence>
<proteinExistence type="predicted"/>
<dbReference type="eggNOG" id="ENOG502TA61">
    <property type="taxonomic scope" value="Eukaryota"/>
</dbReference>
<accession>M2N8Y3</accession>
<dbReference type="AlphaFoldDB" id="M2N8Y3"/>
<reference evidence="1 2" key="1">
    <citation type="journal article" date="2012" name="PLoS Pathog.">
        <title>Diverse lifestyles and strategies of plant pathogenesis encoded in the genomes of eighteen Dothideomycetes fungi.</title>
        <authorList>
            <person name="Ohm R.A."/>
            <person name="Feau N."/>
            <person name="Henrissat B."/>
            <person name="Schoch C.L."/>
            <person name="Horwitz B.A."/>
            <person name="Barry K.W."/>
            <person name="Condon B.J."/>
            <person name="Copeland A.C."/>
            <person name="Dhillon B."/>
            <person name="Glaser F."/>
            <person name="Hesse C.N."/>
            <person name="Kosti I."/>
            <person name="LaButti K."/>
            <person name="Lindquist E.A."/>
            <person name="Lucas S."/>
            <person name="Salamov A.A."/>
            <person name="Bradshaw R.E."/>
            <person name="Ciuffetti L."/>
            <person name="Hamelin R.C."/>
            <person name="Kema G.H.J."/>
            <person name="Lawrence C."/>
            <person name="Scott J.A."/>
            <person name="Spatafora J.W."/>
            <person name="Turgeon B.G."/>
            <person name="de Wit P.J.G.M."/>
            <person name="Zhong S."/>
            <person name="Goodwin S.B."/>
            <person name="Grigoriev I.V."/>
        </authorList>
    </citation>
    <scope>NUCLEOTIDE SEQUENCE [LARGE SCALE GENOMIC DNA]</scope>
    <source>
        <strain evidence="1 2">UAMH 10762</strain>
    </source>
</reference>
<dbReference type="EMBL" id="KB445556">
    <property type="protein sequence ID" value="EMC95534.1"/>
    <property type="molecule type" value="Genomic_DNA"/>
</dbReference>
<evidence type="ECO:0000313" key="2">
    <source>
        <dbReference type="Proteomes" id="UP000011761"/>
    </source>
</evidence>
<organism evidence="1 2">
    <name type="scientific">Baudoinia panamericana (strain UAMH 10762)</name>
    <name type="common">Angels' share fungus</name>
    <name type="synonym">Baudoinia compniacensis (strain UAMH 10762)</name>
    <dbReference type="NCBI Taxonomy" id="717646"/>
    <lineage>
        <taxon>Eukaryota</taxon>
        <taxon>Fungi</taxon>
        <taxon>Dikarya</taxon>
        <taxon>Ascomycota</taxon>
        <taxon>Pezizomycotina</taxon>
        <taxon>Dothideomycetes</taxon>
        <taxon>Dothideomycetidae</taxon>
        <taxon>Mycosphaerellales</taxon>
        <taxon>Teratosphaeriaceae</taxon>
        <taxon>Baudoinia</taxon>
    </lineage>
</organism>
<dbReference type="KEGG" id="bcom:BAUCODRAFT_493068"/>
<dbReference type="CDD" id="cd07812">
    <property type="entry name" value="SRPBCC"/>
    <property type="match status" value="1"/>
</dbReference>
<protein>
    <submittedName>
        <fullName evidence="1">Uncharacterized protein</fullName>
    </submittedName>
</protein>
<dbReference type="OrthoDB" id="3657092at2759"/>